<dbReference type="GO" id="GO:0016491">
    <property type="term" value="F:oxidoreductase activity"/>
    <property type="evidence" value="ECO:0007669"/>
    <property type="project" value="InterPro"/>
</dbReference>
<evidence type="ECO:0000259" key="2">
    <source>
        <dbReference type="PROSITE" id="PS51384"/>
    </source>
</evidence>
<dbReference type="Proteomes" id="UP000037460">
    <property type="component" value="Unassembled WGS sequence"/>
</dbReference>
<dbReference type="Gene3D" id="2.40.30.10">
    <property type="entry name" value="Translation factors"/>
    <property type="match status" value="1"/>
</dbReference>
<feature type="signal peptide" evidence="1">
    <location>
        <begin position="1"/>
        <end position="18"/>
    </location>
</feature>
<keyword evidence="4" id="KW-1185">Reference proteome</keyword>
<feature type="chain" id="PRO_5005602177" evidence="1">
    <location>
        <begin position="19"/>
        <end position="272"/>
    </location>
</feature>
<dbReference type="Gene3D" id="3.40.50.80">
    <property type="entry name" value="Nucleotide-binding domain of ferredoxin-NADP reductase (FNR) module"/>
    <property type="match status" value="1"/>
</dbReference>
<feature type="domain" description="FAD-binding FR-type" evidence="2">
    <location>
        <begin position="40"/>
        <end position="144"/>
    </location>
</feature>
<reference evidence="4" key="1">
    <citation type="journal article" date="2015" name="PLoS Genet.">
        <title>Genome Sequence and Transcriptome Analyses of Chrysochromulina tobin: Metabolic Tools for Enhanced Algal Fitness in the Prominent Order Prymnesiales (Haptophyceae).</title>
        <authorList>
            <person name="Hovde B.T."/>
            <person name="Deodato C.R."/>
            <person name="Hunsperger H.M."/>
            <person name="Ryken S.A."/>
            <person name="Yost W."/>
            <person name="Jha R.K."/>
            <person name="Patterson J."/>
            <person name="Monnat R.J. Jr."/>
            <person name="Barlow S.B."/>
            <person name="Starkenburg S.R."/>
            <person name="Cattolico R.A."/>
        </authorList>
    </citation>
    <scope>NUCLEOTIDE SEQUENCE</scope>
    <source>
        <strain evidence="4">CCMP291</strain>
    </source>
</reference>
<sequence length="272" mass="28810">MTSLLLVAALPLSLHLHSVPPRLSHTSRISTIRCGWGPDPIWTPNDLVSIKDAAKGLKAITIMPPKDTASGYTIPGQYLQLREPGAEKAGIFAIASAPGADGAFEFLIKEQPPSNWSPGTGWLTSGSAGLKLEMSQVMGSGFKIAPVLDQVDSVLLFAAGSGISPIRSTIESGMLAGKEVRLYYGARTLDMMAYQDKFAAWEKLGVSVTPVISKPEGTSWKGATGYVQEIAKEIGVPKRSAILVCGMKGMFEGVKALAKEAGLADEMVMANF</sequence>
<dbReference type="AlphaFoldDB" id="A0A0M0JWA0"/>
<proteinExistence type="predicted"/>
<dbReference type="PROSITE" id="PS51384">
    <property type="entry name" value="FAD_FR"/>
    <property type="match status" value="1"/>
</dbReference>
<dbReference type="OrthoDB" id="1856718at2759"/>
<dbReference type="PANTHER" id="PTHR47215:SF1">
    <property type="entry name" value="F9L1.8 PROTEIN"/>
    <property type="match status" value="1"/>
</dbReference>
<dbReference type="SUPFAM" id="SSF52343">
    <property type="entry name" value="Ferredoxin reductase-like, C-terminal NADP-linked domain"/>
    <property type="match status" value="1"/>
</dbReference>
<gene>
    <name evidence="3" type="ORF">Ctob_013297</name>
</gene>
<dbReference type="PANTHER" id="PTHR47215">
    <property type="match status" value="1"/>
</dbReference>
<dbReference type="EMBL" id="JWZX01002151">
    <property type="protein sequence ID" value="KOO30830.1"/>
    <property type="molecule type" value="Genomic_DNA"/>
</dbReference>
<evidence type="ECO:0000313" key="3">
    <source>
        <dbReference type="EMBL" id="KOO30830.1"/>
    </source>
</evidence>
<evidence type="ECO:0000313" key="4">
    <source>
        <dbReference type="Proteomes" id="UP000037460"/>
    </source>
</evidence>
<dbReference type="InterPro" id="IPR039261">
    <property type="entry name" value="FNR_nucleotide-bd"/>
</dbReference>
<dbReference type="SUPFAM" id="SSF63380">
    <property type="entry name" value="Riboflavin synthase domain-like"/>
    <property type="match status" value="1"/>
</dbReference>
<evidence type="ECO:0000256" key="1">
    <source>
        <dbReference type="SAM" id="SignalP"/>
    </source>
</evidence>
<dbReference type="InterPro" id="IPR017927">
    <property type="entry name" value="FAD-bd_FR_type"/>
</dbReference>
<organism evidence="3 4">
    <name type="scientific">Chrysochromulina tobinii</name>
    <dbReference type="NCBI Taxonomy" id="1460289"/>
    <lineage>
        <taxon>Eukaryota</taxon>
        <taxon>Haptista</taxon>
        <taxon>Haptophyta</taxon>
        <taxon>Prymnesiophyceae</taxon>
        <taxon>Prymnesiales</taxon>
        <taxon>Chrysochromulinaceae</taxon>
        <taxon>Chrysochromulina</taxon>
    </lineage>
</organism>
<dbReference type="InterPro" id="IPR001433">
    <property type="entry name" value="OxRdtase_FAD/NAD-bd"/>
</dbReference>
<name>A0A0M0JWA0_9EUKA</name>
<dbReference type="CDD" id="cd00322">
    <property type="entry name" value="FNR_like"/>
    <property type="match status" value="1"/>
</dbReference>
<dbReference type="InterPro" id="IPR017938">
    <property type="entry name" value="Riboflavin_synthase-like_b-brl"/>
</dbReference>
<dbReference type="Pfam" id="PF00175">
    <property type="entry name" value="NAD_binding_1"/>
    <property type="match status" value="1"/>
</dbReference>
<accession>A0A0M0JWA0</accession>
<protein>
    <submittedName>
        <fullName evidence="3">Pkiwi502-like protein</fullName>
    </submittedName>
</protein>
<comment type="caution">
    <text evidence="3">The sequence shown here is derived from an EMBL/GenBank/DDBJ whole genome shotgun (WGS) entry which is preliminary data.</text>
</comment>
<keyword evidence="1" id="KW-0732">Signal</keyword>